<dbReference type="EMBL" id="JBIMPM010000042">
    <property type="protein sequence ID" value="MFH5254851.1"/>
    <property type="molecule type" value="Genomic_DNA"/>
</dbReference>
<evidence type="ECO:0000313" key="8">
    <source>
        <dbReference type="Proteomes" id="UP001609186"/>
    </source>
</evidence>
<dbReference type="PANTHER" id="PTHR42693">
    <property type="entry name" value="ARYLSULFATASE FAMILY MEMBER"/>
    <property type="match status" value="1"/>
</dbReference>
<gene>
    <name evidence="7" type="ORF">ACGTRS_26820</name>
</gene>
<dbReference type="Proteomes" id="UP001609186">
    <property type="component" value="Unassembled WGS sequence"/>
</dbReference>
<dbReference type="Gene3D" id="3.40.720.10">
    <property type="entry name" value="Alkaline Phosphatase, subunit A"/>
    <property type="match status" value="1"/>
</dbReference>
<dbReference type="PANTHER" id="PTHR42693:SF53">
    <property type="entry name" value="ENDO-4-O-SULFATASE"/>
    <property type="match status" value="1"/>
</dbReference>
<evidence type="ECO:0000256" key="5">
    <source>
        <dbReference type="SAM" id="MobiDB-lite"/>
    </source>
</evidence>
<dbReference type="RefSeq" id="WP_395130726.1">
    <property type="nucleotide sequence ID" value="NZ_JBIMPM010000042.1"/>
</dbReference>
<proteinExistence type="inferred from homology"/>
<feature type="domain" description="Sulfatase N-terminal" evidence="6">
    <location>
        <begin position="67"/>
        <end position="351"/>
    </location>
</feature>
<dbReference type="InterPro" id="IPR024607">
    <property type="entry name" value="Sulfatase_CS"/>
</dbReference>
<keyword evidence="8" id="KW-1185">Reference proteome</keyword>
<dbReference type="InterPro" id="IPR050738">
    <property type="entry name" value="Sulfatase"/>
</dbReference>
<evidence type="ECO:0000256" key="1">
    <source>
        <dbReference type="ARBA" id="ARBA00008779"/>
    </source>
</evidence>
<organism evidence="7 8">
    <name type="scientific">Burkholderia semiarida</name>
    <dbReference type="NCBI Taxonomy" id="2843303"/>
    <lineage>
        <taxon>Bacteria</taxon>
        <taxon>Pseudomonadati</taxon>
        <taxon>Pseudomonadota</taxon>
        <taxon>Betaproteobacteria</taxon>
        <taxon>Burkholderiales</taxon>
        <taxon>Burkholderiaceae</taxon>
        <taxon>Burkholderia</taxon>
        <taxon>Burkholderia cepacia complex</taxon>
    </lineage>
</organism>
<keyword evidence="2" id="KW-0479">Metal-binding</keyword>
<protein>
    <submittedName>
        <fullName evidence="7">Sulfatase</fullName>
    </submittedName>
</protein>
<name>A0ABW7L9V0_9BURK</name>
<sequence length="648" mass="70873">MISSGRSAISRPIQSGATQGPSSVIRSPMNPRFRVMSRTIFRTVCLSIVTLAVAACNSGTVSEDARPNIVFIAAEDITTLIGAYGDHTVPTPNLDQLASESVRYTHAYQVAGVCAPARAGVITGMYPTSVGAHNMRTLSGAGTEGVAGDSSFPAGWRTYSVVLPADIRPFPQHLRAAGYYTTNNTKTDYQFIAPVTTWDENGPAASYRYRPPGTPFFSMYTLFTTHESMLTMRKDPLAVDPASLKVPAIFPDTPAVRGDIARQYTNIGIMDRHLGELIRQLKADGVYDNSVIVFYGDNGGTLPWYKREVLERGTHVPLLIRYPHGRNGGTVDDRLVSGVDLAPTALSLAGVPIPSYLQGQAFAGKSQAAPRRYVFAARDRMDSEYDRVRMVRDARYQYLYNYEPGLPWYQNIRYRLQLPMMLDILKMRDAGTLPDTTARWFQTKPAEELYDVELDPLELDNLAGNPAYQSKLVELRTAFRQWTQDFGDLGGTPERDLVTQMWNGAAHQPATAMPAIVSAGDGVRIQCATPGASIGYWIERRNVPLQPDSHRVQSWDAQVLYAELGVNVGVPLPHNGDVQSAPVRWSIYDGGVLALGKGDTLHVNAQRIGYAATLIDYTDGVTSQPSARTGTASRAAAPLLVNGMRSDS</sequence>
<reference evidence="7 8" key="1">
    <citation type="submission" date="2024-10" db="EMBL/GenBank/DDBJ databases">
        <title>Burkholderia semiarida in Mexico.</title>
        <authorList>
            <person name="Estrada P."/>
        </authorList>
    </citation>
    <scope>NUCLEOTIDE SEQUENCE [LARGE SCALE GENOMIC DNA]</scope>
    <source>
        <strain evidence="7 8">CLM7-1</strain>
    </source>
</reference>
<dbReference type="InterPro" id="IPR017850">
    <property type="entry name" value="Alkaline_phosphatase_core_sf"/>
</dbReference>
<feature type="region of interest" description="Disordered" evidence="5">
    <location>
        <begin position="1"/>
        <end position="28"/>
    </location>
</feature>
<comment type="similarity">
    <text evidence="1">Belongs to the sulfatase family.</text>
</comment>
<keyword evidence="4" id="KW-0106">Calcium</keyword>
<evidence type="ECO:0000313" key="7">
    <source>
        <dbReference type="EMBL" id="MFH5254851.1"/>
    </source>
</evidence>
<dbReference type="InterPro" id="IPR000917">
    <property type="entry name" value="Sulfatase_N"/>
</dbReference>
<evidence type="ECO:0000256" key="4">
    <source>
        <dbReference type="ARBA" id="ARBA00022837"/>
    </source>
</evidence>
<evidence type="ECO:0000259" key="6">
    <source>
        <dbReference type="Pfam" id="PF00884"/>
    </source>
</evidence>
<dbReference type="Pfam" id="PF00884">
    <property type="entry name" value="Sulfatase"/>
    <property type="match status" value="1"/>
</dbReference>
<comment type="caution">
    <text evidence="7">The sequence shown here is derived from an EMBL/GenBank/DDBJ whole genome shotgun (WGS) entry which is preliminary data.</text>
</comment>
<evidence type="ECO:0000256" key="2">
    <source>
        <dbReference type="ARBA" id="ARBA00022723"/>
    </source>
</evidence>
<feature type="compositionally biased region" description="Polar residues" evidence="5">
    <location>
        <begin position="1"/>
        <end position="25"/>
    </location>
</feature>
<dbReference type="SUPFAM" id="SSF53649">
    <property type="entry name" value="Alkaline phosphatase-like"/>
    <property type="match status" value="1"/>
</dbReference>
<dbReference type="CDD" id="cd16027">
    <property type="entry name" value="SGSH"/>
    <property type="match status" value="1"/>
</dbReference>
<dbReference type="PROSITE" id="PS00523">
    <property type="entry name" value="SULFATASE_1"/>
    <property type="match status" value="1"/>
</dbReference>
<evidence type="ECO:0000256" key="3">
    <source>
        <dbReference type="ARBA" id="ARBA00022801"/>
    </source>
</evidence>
<keyword evidence="3" id="KW-0378">Hydrolase</keyword>
<accession>A0ABW7L9V0</accession>